<dbReference type="EnsemblMetazoa" id="CJA33296.1">
    <property type="protein sequence ID" value="CJA33296.1"/>
    <property type="gene ID" value="WBGene00209143"/>
</dbReference>
<evidence type="ECO:0000313" key="2">
    <source>
        <dbReference type="EnsemblMetazoa" id="CJA33296.1"/>
    </source>
</evidence>
<keyword evidence="3" id="KW-1185">Reference proteome</keyword>
<reference evidence="3" key="1">
    <citation type="submission" date="2010-08" db="EMBL/GenBank/DDBJ databases">
        <authorList>
            <consortium name="Caenorhabditis japonica Sequencing Consortium"/>
            <person name="Wilson R.K."/>
        </authorList>
    </citation>
    <scope>NUCLEOTIDE SEQUENCE [LARGE SCALE GENOMIC DNA]</scope>
    <source>
        <strain evidence="3">DF5081</strain>
    </source>
</reference>
<protein>
    <submittedName>
        <fullName evidence="2">Uncharacterized protein</fullName>
    </submittedName>
</protein>
<sequence length="143" mass="16159">MVGAAVINFQIGPFKIEHLTHFTEGRCTPTGPEDYTFIIGNDILSQLPKFVFDYAKARFLIGGAILPMGNVQPTTIDRHQRCFFRDRSQRPLQSARRRPSATRTEEHPSTHHPGSGQFHQKLSNPRKSTTQSHAIDAEYGENQ</sequence>
<evidence type="ECO:0000256" key="1">
    <source>
        <dbReference type="SAM" id="MobiDB-lite"/>
    </source>
</evidence>
<organism evidence="2 3">
    <name type="scientific">Caenorhabditis japonica</name>
    <dbReference type="NCBI Taxonomy" id="281687"/>
    <lineage>
        <taxon>Eukaryota</taxon>
        <taxon>Metazoa</taxon>
        <taxon>Ecdysozoa</taxon>
        <taxon>Nematoda</taxon>
        <taxon>Chromadorea</taxon>
        <taxon>Rhabditida</taxon>
        <taxon>Rhabditina</taxon>
        <taxon>Rhabditomorpha</taxon>
        <taxon>Rhabditoidea</taxon>
        <taxon>Rhabditidae</taxon>
        <taxon>Peloderinae</taxon>
        <taxon>Caenorhabditis</taxon>
    </lineage>
</organism>
<dbReference type="Proteomes" id="UP000005237">
    <property type="component" value="Unassembled WGS sequence"/>
</dbReference>
<proteinExistence type="predicted"/>
<dbReference type="AlphaFoldDB" id="A0A8R1EEN5"/>
<feature type="compositionally biased region" description="Basic and acidic residues" evidence="1">
    <location>
        <begin position="79"/>
        <end position="89"/>
    </location>
</feature>
<evidence type="ECO:0000313" key="3">
    <source>
        <dbReference type="Proteomes" id="UP000005237"/>
    </source>
</evidence>
<name>A0A8R1EEN5_CAEJA</name>
<accession>A0A8R1EEN5</accession>
<feature type="region of interest" description="Disordered" evidence="1">
    <location>
        <begin position="79"/>
        <end position="143"/>
    </location>
</feature>
<reference evidence="2" key="2">
    <citation type="submission" date="2022-06" db="UniProtKB">
        <authorList>
            <consortium name="EnsemblMetazoa"/>
        </authorList>
    </citation>
    <scope>IDENTIFICATION</scope>
    <source>
        <strain evidence="2">DF5081</strain>
    </source>
</reference>
<feature type="compositionally biased region" description="Polar residues" evidence="1">
    <location>
        <begin position="117"/>
        <end position="133"/>
    </location>
</feature>